<reference evidence="1 2" key="1">
    <citation type="journal article" date="2016" name="Mol. Biol. Evol.">
        <title>Comparative Genomics of Early-Diverging Mushroom-Forming Fungi Provides Insights into the Origins of Lignocellulose Decay Capabilities.</title>
        <authorList>
            <person name="Nagy L.G."/>
            <person name="Riley R."/>
            <person name="Tritt A."/>
            <person name="Adam C."/>
            <person name="Daum C."/>
            <person name="Floudas D."/>
            <person name="Sun H."/>
            <person name="Yadav J.S."/>
            <person name="Pangilinan J."/>
            <person name="Larsson K.H."/>
            <person name="Matsuura K."/>
            <person name="Barry K."/>
            <person name="Labutti K."/>
            <person name="Kuo R."/>
            <person name="Ohm R.A."/>
            <person name="Bhattacharya S.S."/>
            <person name="Shirouzu T."/>
            <person name="Yoshinaga Y."/>
            <person name="Martin F.M."/>
            <person name="Grigoriev I.V."/>
            <person name="Hibbett D.S."/>
        </authorList>
    </citation>
    <scope>NUCLEOTIDE SEQUENCE [LARGE SCALE GENOMIC DNA]</scope>
    <source>
        <strain evidence="1 2">CBS 109695</strain>
    </source>
</reference>
<dbReference type="AlphaFoldDB" id="A0A166KES1"/>
<name>A0A166KES1_9AGAM</name>
<dbReference type="Proteomes" id="UP000076532">
    <property type="component" value="Unassembled WGS sequence"/>
</dbReference>
<accession>A0A166KES1</accession>
<keyword evidence="2" id="KW-1185">Reference proteome</keyword>
<protein>
    <submittedName>
        <fullName evidence="1">Uncharacterized protein</fullName>
    </submittedName>
</protein>
<evidence type="ECO:0000313" key="2">
    <source>
        <dbReference type="Proteomes" id="UP000076532"/>
    </source>
</evidence>
<dbReference type="EMBL" id="KV417544">
    <property type="protein sequence ID" value="KZP21831.1"/>
    <property type="molecule type" value="Genomic_DNA"/>
</dbReference>
<gene>
    <name evidence="1" type="ORF">FIBSPDRAFT_890840</name>
</gene>
<organism evidence="1 2">
    <name type="scientific">Athelia psychrophila</name>
    <dbReference type="NCBI Taxonomy" id="1759441"/>
    <lineage>
        <taxon>Eukaryota</taxon>
        <taxon>Fungi</taxon>
        <taxon>Dikarya</taxon>
        <taxon>Basidiomycota</taxon>
        <taxon>Agaricomycotina</taxon>
        <taxon>Agaricomycetes</taxon>
        <taxon>Agaricomycetidae</taxon>
        <taxon>Atheliales</taxon>
        <taxon>Atheliaceae</taxon>
        <taxon>Athelia</taxon>
    </lineage>
</organism>
<proteinExistence type="predicted"/>
<evidence type="ECO:0000313" key="1">
    <source>
        <dbReference type="EMBL" id="KZP21831.1"/>
    </source>
</evidence>
<sequence length="117" mass="13253">MMTPAPDISIRRDGRGERDPFPYSHIGGLWRQTRPKVALKCNSGKHLTSNLGLSSNTRPQLDLIHVIYFQLLLSCAGRKMKQDLRKMFGDVMLNPRIIYTATFKSAQAKGMNETSIF</sequence>